<organism evidence="2 3">
    <name type="scientific">Kipferlia bialata</name>
    <dbReference type="NCBI Taxonomy" id="797122"/>
    <lineage>
        <taxon>Eukaryota</taxon>
        <taxon>Metamonada</taxon>
        <taxon>Carpediemonas-like organisms</taxon>
        <taxon>Kipferlia</taxon>
    </lineage>
</organism>
<accession>A0A9K3GHC7</accession>
<feature type="region of interest" description="Disordered" evidence="1">
    <location>
        <begin position="260"/>
        <end position="302"/>
    </location>
</feature>
<proteinExistence type="predicted"/>
<evidence type="ECO:0000256" key="1">
    <source>
        <dbReference type="SAM" id="MobiDB-lite"/>
    </source>
</evidence>
<feature type="region of interest" description="Disordered" evidence="1">
    <location>
        <begin position="647"/>
        <end position="693"/>
    </location>
</feature>
<feature type="compositionally biased region" description="Basic and acidic residues" evidence="1">
    <location>
        <begin position="111"/>
        <end position="145"/>
    </location>
</feature>
<protein>
    <submittedName>
        <fullName evidence="2">Uncharacterized protein</fullName>
    </submittedName>
</protein>
<dbReference type="EMBL" id="BDIP01000907">
    <property type="protein sequence ID" value="GIQ83053.1"/>
    <property type="molecule type" value="Genomic_DNA"/>
</dbReference>
<dbReference type="Proteomes" id="UP000265618">
    <property type="component" value="Unassembled WGS sequence"/>
</dbReference>
<feature type="region of interest" description="Disordered" evidence="1">
    <location>
        <begin position="583"/>
        <end position="634"/>
    </location>
</feature>
<dbReference type="AlphaFoldDB" id="A0A9K3GHC7"/>
<reference evidence="2 3" key="1">
    <citation type="journal article" date="2018" name="PLoS ONE">
        <title>The draft genome of Kipferlia bialata reveals reductive genome evolution in fornicate parasites.</title>
        <authorList>
            <person name="Tanifuji G."/>
            <person name="Takabayashi S."/>
            <person name="Kume K."/>
            <person name="Takagi M."/>
            <person name="Nakayama T."/>
            <person name="Kamikawa R."/>
            <person name="Inagaki Y."/>
            <person name="Hashimoto T."/>
        </authorList>
    </citation>
    <scope>NUCLEOTIDE SEQUENCE [LARGE SCALE GENOMIC DNA]</scope>
    <source>
        <strain evidence="2">NY0173</strain>
    </source>
</reference>
<keyword evidence="3" id="KW-1185">Reference proteome</keyword>
<feature type="region of interest" description="Disordered" evidence="1">
    <location>
        <begin position="111"/>
        <end position="223"/>
    </location>
</feature>
<evidence type="ECO:0000313" key="3">
    <source>
        <dbReference type="Proteomes" id="UP000265618"/>
    </source>
</evidence>
<feature type="compositionally biased region" description="Basic and acidic residues" evidence="1">
    <location>
        <begin position="161"/>
        <end position="180"/>
    </location>
</feature>
<evidence type="ECO:0000313" key="2">
    <source>
        <dbReference type="EMBL" id="GIQ83053.1"/>
    </source>
</evidence>
<sequence>MVHINRAQSVASARLRTEYLPLLGSRNRGLVAGYLQKIDATPVRDSLPGSGPIEHKVLEALTFEMTDAIAAREELFMTIDRLARRATGTKQALLVQSICQDYKSLMSDNHMTDCQRRGRDPSRRQAVRDWEDTQRKAEWHAQGEQKRRRQKMRHQQAQLETDARERERERRQQEQGRERPGNAGTLKHMVKVKEEAETETVPVKTEVRQTATSATRVAKTPAAPQISQTVTQVPAVSHPPVAASVTQPDVAQPMVAQTQKAVDRHTHDTDEEETGAAVHPSGPTADAAVDTPSEDRDRGAEEPPYEAQLYQVFQGLLDIMDAQDTANMAMGGGEYHDVDGLTGDILIKAMDRQCKDLEPALYVYLETVKATLCDAILARHDDFGRQYQGRIAEASIAQEQYCKLLYENQTVTERMQQLLTSDQVPPPQSQRIATSDSHSQTQTLCCDASTATSHIAVPVVVERCIQRERCILDTEEPQAFVQRIAAAAESGEVMSAAESRAAIRALSSIVVERNNRLAVLLLGTPKEAEKLAMMAAMTSGSPYWCVDSTTLSCLSEPVTETVFDKRAETSNHWTNAPEVAATEAPPTTVHKHTQSVEEGPRESTMQRAEVATTTETPPTTREHMHTQTPDTTMEKASTQVSVPIEEAAPASEYVELTLPIEEEDPSTDVTVSTEQETSEDTSVGEDCVHTGKQ</sequence>
<comment type="caution">
    <text evidence="2">The sequence shown here is derived from an EMBL/GenBank/DDBJ whole genome shotgun (WGS) entry which is preliminary data.</text>
</comment>
<gene>
    <name evidence="2" type="ORF">KIPB_004301</name>
</gene>
<name>A0A9K3GHC7_9EUKA</name>